<feature type="transmembrane region" description="Helical" evidence="1">
    <location>
        <begin position="247"/>
        <end position="268"/>
    </location>
</feature>
<feature type="transmembrane region" description="Helical" evidence="1">
    <location>
        <begin position="218"/>
        <end position="235"/>
    </location>
</feature>
<dbReference type="Proteomes" id="UP000238308">
    <property type="component" value="Unassembled WGS sequence"/>
</dbReference>
<keyword evidence="1" id="KW-0812">Transmembrane</keyword>
<dbReference type="EMBL" id="PVTV01000012">
    <property type="protein sequence ID" value="PRY98647.1"/>
    <property type="molecule type" value="Genomic_DNA"/>
</dbReference>
<sequence length="481" mass="53884">MLLKYRTWLISIVTLLLIIIVRIPFLTQPLVGEEGTFAMLLTETKHPTVSVVDLPDSGLRSRCQLYVAKLAGVDYMATTDRNIFPYCFLSMVVNPATKIFYSEKLTFDQKTFHVRLVFLLITVVGFLSILILLVQSTKDVTISRFTVLNLLVLYAFTTPLLVGGSIQANLEGSIGVALFGLSSLIAYLGVYELRKNVSVYIFIAGFLISLGKNEWPLIALFTSFFYILVLQFLYRDAACSLVRKRQFSTALTYVFGLLAGILFCYLLSPKDYVDGYLLMRNMNGSHLPILGLVRATWSFLYPVAALVGFALFLYIIRFKKNFEYGPIIFIWLGSGIGMFTGFLNSGWIGDGFPRYFIPSVISLLPFLLIVLRETKRNKDVFLAAILLIGLMINGLSLAQSYLHRESITSVPGLSTIKLRSDTISLVGQNSADRNLIPFDHFAIRYYFPDADMVSNGMGLAGAKFILDKFGNQTMRIIVAPE</sequence>
<organism evidence="2 3">
    <name type="scientific">Jezberella montanilacus</name>
    <dbReference type="NCBI Taxonomy" id="323426"/>
    <lineage>
        <taxon>Bacteria</taxon>
        <taxon>Pseudomonadati</taxon>
        <taxon>Pseudomonadota</taxon>
        <taxon>Betaproteobacteria</taxon>
        <taxon>Burkholderiales</taxon>
        <taxon>Alcaligenaceae</taxon>
        <taxon>Jezberella</taxon>
    </lineage>
</organism>
<gene>
    <name evidence="2" type="ORF">BCM14_1480</name>
</gene>
<dbReference type="AlphaFoldDB" id="A0A2T0XIB6"/>
<feature type="transmembrane region" description="Helical" evidence="1">
    <location>
        <begin position="172"/>
        <end position="190"/>
    </location>
</feature>
<feature type="transmembrane region" description="Helical" evidence="1">
    <location>
        <begin position="7"/>
        <end position="25"/>
    </location>
</feature>
<comment type="caution">
    <text evidence="2">The sequence shown here is derived from an EMBL/GenBank/DDBJ whole genome shotgun (WGS) entry which is preliminary data.</text>
</comment>
<proteinExistence type="predicted"/>
<feature type="transmembrane region" description="Helical" evidence="1">
    <location>
        <begin position="380"/>
        <end position="402"/>
    </location>
</feature>
<reference evidence="2 3" key="1">
    <citation type="submission" date="2018-03" db="EMBL/GenBank/DDBJ databases">
        <title>Genomic Encyclopedia of Type Strains, Phase III (KMG-III): the genomes of soil and plant-associated and newly described type strains.</title>
        <authorList>
            <person name="Whitman W."/>
        </authorList>
    </citation>
    <scope>NUCLEOTIDE SEQUENCE [LARGE SCALE GENOMIC DNA]</scope>
    <source>
        <strain evidence="2 3">MWH-P2sevCIIIb</strain>
    </source>
</reference>
<keyword evidence="3" id="KW-1185">Reference proteome</keyword>
<accession>A0A2T0XIB6</accession>
<evidence type="ECO:0000256" key="1">
    <source>
        <dbReference type="SAM" id="Phobius"/>
    </source>
</evidence>
<feature type="transmembrane region" description="Helical" evidence="1">
    <location>
        <begin position="197"/>
        <end position="212"/>
    </location>
</feature>
<keyword evidence="1" id="KW-0472">Membrane</keyword>
<evidence type="ECO:0008006" key="4">
    <source>
        <dbReference type="Google" id="ProtNLM"/>
    </source>
</evidence>
<protein>
    <recommendedName>
        <fullName evidence="4">Glycosyltransferase RgtA/B/C/D-like domain-containing protein</fullName>
    </recommendedName>
</protein>
<evidence type="ECO:0000313" key="2">
    <source>
        <dbReference type="EMBL" id="PRY98647.1"/>
    </source>
</evidence>
<feature type="transmembrane region" description="Helical" evidence="1">
    <location>
        <begin position="328"/>
        <end position="349"/>
    </location>
</feature>
<feature type="transmembrane region" description="Helical" evidence="1">
    <location>
        <begin position="112"/>
        <end position="134"/>
    </location>
</feature>
<feature type="transmembrane region" description="Helical" evidence="1">
    <location>
        <begin position="146"/>
        <end position="166"/>
    </location>
</feature>
<name>A0A2T0XIB6_9BURK</name>
<feature type="transmembrane region" description="Helical" evidence="1">
    <location>
        <begin position="288"/>
        <end position="316"/>
    </location>
</feature>
<feature type="transmembrane region" description="Helical" evidence="1">
    <location>
        <begin position="355"/>
        <end position="371"/>
    </location>
</feature>
<keyword evidence="1" id="KW-1133">Transmembrane helix</keyword>
<evidence type="ECO:0000313" key="3">
    <source>
        <dbReference type="Proteomes" id="UP000238308"/>
    </source>
</evidence>